<proteinExistence type="predicted"/>
<comment type="caution">
    <text evidence="1">The sequence shown here is derived from an EMBL/GenBank/DDBJ whole genome shotgun (WGS) entry which is preliminary data.</text>
</comment>
<keyword evidence="2" id="KW-1185">Reference proteome</keyword>
<accession>A0ACA9K977</accession>
<protein>
    <submittedName>
        <fullName evidence="1">6982_t:CDS:1</fullName>
    </submittedName>
</protein>
<dbReference type="EMBL" id="CAJVQC010000066">
    <property type="protein sequence ID" value="CAG8459709.1"/>
    <property type="molecule type" value="Genomic_DNA"/>
</dbReference>
<organism evidence="1 2">
    <name type="scientific">Racocetra persica</name>
    <dbReference type="NCBI Taxonomy" id="160502"/>
    <lineage>
        <taxon>Eukaryota</taxon>
        <taxon>Fungi</taxon>
        <taxon>Fungi incertae sedis</taxon>
        <taxon>Mucoromycota</taxon>
        <taxon>Glomeromycotina</taxon>
        <taxon>Glomeromycetes</taxon>
        <taxon>Diversisporales</taxon>
        <taxon>Gigasporaceae</taxon>
        <taxon>Racocetra</taxon>
    </lineage>
</organism>
<gene>
    <name evidence="1" type="ORF">RPERSI_LOCUS100</name>
</gene>
<name>A0ACA9K977_9GLOM</name>
<evidence type="ECO:0000313" key="1">
    <source>
        <dbReference type="EMBL" id="CAG8459709.1"/>
    </source>
</evidence>
<feature type="non-terminal residue" evidence="1">
    <location>
        <position position="1"/>
    </location>
</feature>
<dbReference type="Proteomes" id="UP000789920">
    <property type="component" value="Unassembled WGS sequence"/>
</dbReference>
<evidence type="ECO:0000313" key="2">
    <source>
        <dbReference type="Proteomes" id="UP000789920"/>
    </source>
</evidence>
<sequence length="342" mass="38721">EANEFSTKHLSEGKKENKRQLEHLIKNKVKFALKFEPAKKAFYQLVFQKIKNQVNHLKSQLGTIQNQLSHQERIFARIEVRRQGRKLLTCEYKNRLGCLAVELKFQGTFNKSDYLQEFSCGICQQYITEQDICQSNYRLYVSDYANEVEKDEFFSERLGNITTQQGHANIGNVAEDNANFGYSVTTITPQPENISQQPNEPVNQDQQINLEEQGLASVEESISVLLVSIIAIKITEATERAKRKIKVNIDSITDSKKRRTFRDYFGGSLPLTRTQQKKLQNLKRGEGKLYHILKRKGINLDEEGLRNSATIAGAALSFFIPPVGIPLAIGGAATSLGTSFSQ</sequence>
<reference evidence="1" key="1">
    <citation type="submission" date="2021-06" db="EMBL/GenBank/DDBJ databases">
        <authorList>
            <person name="Kallberg Y."/>
            <person name="Tangrot J."/>
            <person name="Rosling A."/>
        </authorList>
    </citation>
    <scope>NUCLEOTIDE SEQUENCE</scope>
    <source>
        <strain evidence="1">MA461A</strain>
    </source>
</reference>